<protein>
    <recommendedName>
        <fullName evidence="4">F-box domain-containing protein</fullName>
    </recommendedName>
</protein>
<dbReference type="GeneID" id="71997548"/>
<organism evidence="2 3">
    <name type="scientific">Rhodofomes roseus</name>
    <dbReference type="NCBI Taxonomy" id="34475"/>
    <lineage>
        <taxon>Eukaryota</taxon>
        <taxon>Fungi</taxon>
        <taxon>Dikarya</taxon>
        <taxon>Basidiomycota</taxon>
        <taxon>Agaricomycotina</taxon>
        <taxon>Agaricomycetes</taxon>
        <taxon>Polyporales</taxon>
        <taxon>Rhodofomes</taxon>
    </lineage>
</organism>
<sequence>MACSSSFWAQMVIWTGRDPTPLSRIREYVKWSRERLLHIYVIRWFDPSTEDRMEKAQVKVITELLLPHMNRWAVLSMKLLHASSLPCPRFDLVGHAENLVQLDLDFIVDDVVSRPTTALSPSGEFDTPKLEKLSMGGVHFRESYVVPFPQLPTPPQLHSVALTGYASPRVPFAPVDLMKALLPCHKLRSVHLENLQLDIGESDQSSLLWLNEFIDTHFGDMSGDVVEECERLLCYPSSEQASYIHCSMPTRAPPAVEFEHGASYVDFIDIASPTTLVHYLTHKGTSAHVVTIKHCSGLQAEVLHALAKPTTMDLQVPQRRLAGGPRGASQHLGGNGPHN</sequence>
<comment type="caution">
    <text evidence="2">The sequence shown here is derived from an EMBL/GenBank/DDBJ whole genome shotgun (WGS) entry which is preliminary data.</text>
</comment>
<proteinExistence type="predicted"/>
<evidence type="ECO:0000313" key="3">
    <source>
        <dbReference type="Proteomes" id="UP000814176"/>
    </source>
</evidence>
<keyword evidence="3" id="KW-1185">Reference proteome</keyword>
<accession>A0ABQ8K8L3</accession>
<evidence type="ECO:0000313" key="2">
    <source>
        <dbReference type="EMBL" id="KAH9833415.1"/>
    </source>
</evidence>
<evidence type="ECO:0000256" key="1">
    <source>
        <dbReference type="SAM" id="MobiDB-lite"/>
    </source>
</evidence>
<feature type="region of interest" description="Disordered" evidence="1">
    <location>
        <begin position="320"/>
        <end position="339"/>
    </location>
</feature>
<dbReference type="EMBL" id="JADCUA010000018">
    <property type="protein sequence ID" value="KAH9833415.1"/>
    <property type="molecule type" value="Genomic_DNA"/>
</dbReference>
<dbReference type="Proteomes" id="UP000814176">
    <property type="component" value="Unassembled WGS sequence"/>
</dbReference>
<name>A0ABQ8K8L3_9APHY</name>
<dbReference type="RefSeq" id="XP_047776155.1">
    <property type="nucleotide sequence ID" value="XM_047916816.1"/>
</dbReference>
<gene>
    <name evidence="2" type="ORF">C8Q71DRAFT_181680</name>
</gene>
<reference evidence="2 3" key="1">
    <citation type="journal article" date="2021" name="Environ. Microbiol.">
        <title>Gene family expansions and transcriptome signatures uncover fungal adaptations to wood decay.</title>
        <authorList>
            <person name="Hage H."/>
            <person name="Miyauchi S."/>
            <person name="Viragh M."/>
            <person name="Drula E."/>
            <person name="Min B."/>
            <person name="Chaduli D."/>
            <person name="Navarro D."/>
            <person name="Favel A."/>
            <person name="Norest M."/>
            <person name="Lesage-Meessen L."/>
            <person name="Balint B."/>
            <person name="Merenyi Z."/>
            <person name="de Eugenio L."/>
            <person name="Morin E."/>
            <person name="Martinez A.T."/>
            <person name="Baldrian P."/>
            <person name="Stursova M."/>
            <person name="Martinez M.J."/>
            <person name="Novotny C."/>
            <person name="Magnuson J.K."/>
            <person name="Spatafora J.W."/>
            <person name="Maurice S."/>
            <person name="Pangilinan J."/>
            <person name="Andreopoulos W."/>
            <person name="LaButti K."/>
            <person name="Hundley H."/>
            <person name="Na H."/>
            <person name="Kuo A."/>
            <person name="Barry K."/>
            <person name="Lipzen A."/>
            <person name="Henrissat B."/>
            <person name="Riley R."/>
            <person name="Ahrendt S."/>
            <person name="Nagy L.G."/>
            <person name="Grigoriev I.V."/>
            <person name="Martin F."/>
            <person name="Rosso M.N."/>
        </authorList>
    </citation>
    <scope>NUCLEOTIDE SEQUENCE [LARGE SCALE GENOMIC DNA]</scope>
    <source>
        <strain evidence="2 3">CIRM-BRFM 1785</strain>
    </source>
</reference>
<evidence type="ECO:0008006" key="4">
    <source>
        <dbReference type="Google" id="ProtNLM"/>
    </source>
</evidence>